<dbReference type="Proteomes" id="UP001207116">
    <property type="component" value="Unassembled WGS sequence"/>
</dbReference>
<gene>
    <name evidence="2" type="ORF">OO016_09295</name>
</gene>
<name>A0AAE3MMX1_9FLAO</name>
<proteinExistence type="predicted"/>
<feature type="transmembrane region" description="Helical" evidence="1">
    <location>
        <begin position="113"/>
        <end position="133"/>
    </location>
</feature>
<comment type="caution">
    <text evidence="2">The sequence shown here is derived from an EMBL/GenBank/DDBJ whole genome shotgun (WGS) entry which is preliminary data.</text>
</comment>
<evidence type="ECO:0008006" key="4">
    <source>
        <dbReference type="Google" id="ProtNLM"/>
    </source>
</evidence>
<feature type="transmembrane region" description="Helical" evidence="1">
    <location>
        <begin position="6"/>
        <end position="27"/>
    </location>
</feature>
<protein>
    <recommendedName>
        <fullName evidence="4">DUF1772 domain-containing protein</fullName>
    </recommendedName>
</protein>
<evidence type="ECO:0000256" key="1">
    <source>
        <dbReference type="SAM" id="Phobius"/>
    </source>
</evidence>
<feature type="transmembrane region" description="Helical" evidence="1">
    <location>
        <begin position="48"/>
        <end position="68"/>
    </location>
</feature>
<keyword evidence="1" id="KW-0472">Membrane</keyword>
<accession>A0AAE3MMX1</accession>
<evidence type="ECO:0000313" key="2">
    <source>
        <dbReference type="EMBL" id="MCX2719797.1"/>
    </source>
</evidence>
<dbReference type="RefSeq" id="WP_266012840.1">
    <property type="nucleotide sequence ID" value="NZ_JAPFQP010000002.1"/>
</dbReference>
<reference evidence="2" key="1">
    <citation type="submission" date="2022-11" db="EMBL/GenBank/DDBJ databases">
        <title>The characterization of three novel Bacteroidetes species and genomic analysis of their roles in tidal elemental geochemical cycles.</title>
        <authorList>
            <person name="Ma K.-J."/>
        </authorList>
    </citation>
    <scope>NUCLEOTIDE SEQUENCE</scope>
    <source>
        <strain evidence="2">M415</strain>
    </source>
</reference>
<dbReference type="AlphaFoldDB" id="A0AAE3MMX1"/>
<sequence length="138" mass="15956">METPLLGLLADAGLCVLAWMVQLIVYPGFLEYNPSDLISWHRKYTPRITVIVAPLMLVQLGIAIYHIIREPFGYNLISFILILAIWLFTFAYFVPIHQKIDAGKAKQADLRRLVNLSWSRTLPWTLVFLINLINYRVL</sequence>
<organism evidence="2 3">
    <name type="scientific">Lentiprolixibacter aurantiacus</name>
    <dbReference type="NCBI Taxonomy" id="2993939"/>
    <lineage>
        <taxon>Bacteria</taxon>
        <taxon>Pseudomonadati</taxon>
        <taxon>Bacteroidota</taxon>
        <taxon>Flavobacteriia</taxon>
        <taxon>Flavobacteriales</taxon>
        <taxon>Flavobacteriaceae</taxon>
        <taxon>Lentiprolixibacter</taxon>
    </lineage>
</organism>
<keyword evidence="1" id="KW-1133">Transmembrane helix</keyword>
<keyword evidence="1" id="KW-0812">Transmembrane</keyword>
<feature type="transmembrane region" description="Helical" evidence="1">
    <location>
        <begin position="74"/>
        <end position="93"/>
    </location>
</feature>
<keyword evidence="3" id="KW-1185">Reference proteome</keyword>
<evidence type="ECO:0000313" key="3">
    <source>
        <dbReference type="Proteomes" id="UP001207116"/>
    </source>
</evidence>
<dbReference type="EMBL" id="JAPFQP010000002">
    <property type="protein sequence ID" value="MCX2719797.1"/>
    <property type="molecule type" value="Genomic_DNA"/>
</dbReference>